<feature type="domain" description="Methyltransferase type 12" evidence="1">
    <location>
        <begin position="47"/>
        <end position="143"/>
    </location>
</feature>
<dbReference type="GO" id="GO:0032259">
    <property type="term" value="P:methylation"/>
    <property type="evidence" value="ECO:0007669"/>
    <property type="project" value="UniProtKB-KW"/>
</dbReference>
<gene>
    <name evidence="2" type="ORF">ENJ98_06555</name>
</gene>
<dbReference type="PANTHER" id="PTHR12843:SF5">
    <property type="entry name" value="EEF1A LYSINE METHYLTRANSFERASE 2"/>
    <property type="match status" value="1"/>
</dbReference>
<protein>
    <submittedName>
        <fullName evidence="2">Class I SAM-dependent methyltransferase</fullName>
    </submittedName>
</protein>
<keyword evidence="2" id="KW-0808">Transferase</keyword>
<evidence type="ECO:0000259" key="1">
    <source>
        <dbReference type="Pfam" id="PF08242"/>
    </source>
</evidence>
<dbReference type="AlphaFoldDB" id="A0A7C5N0A6"/>
<proteinExistence type="predicted"/>
<organism evidence="2">
    <name type="scientific">Thiolapillus brandeum</name>
    <dbReference type="NCBI Taxonomy" id="1076588"/>
    <lineage>
        <taxon>Bacteria</taxon>
        <taxon>Pseudomonadati</taxon>
        <taxon>Pseudomonadota</taxon>
        <taxon>Gammaproteobacteria</taxon>
        <taxon>Chromatiales</taxon>
        <taxon>Sedimenticolaceae</taxon>
        <taxon>Thiolapillus</taxon>
    </lineage>
</organism>
<dbReference type="InterPro" id="IPR029063">
    <property type="entry name" value="SAM-dependent_MTases_sf"/>
</dbReference>
<dbReference type="Gene3D" id="3.40.50.150">
    <property type="entry name" value="Vaccinia Virus protein VP39"/>
    <property type="match status" value="1"/>
</dbReference>
<dbReference type="Proteomes" id="UP000886100">
    <property type="component" value="Unassembled WGS sequence"/>
</dbReference>
<dbReference type="InterPro" id="IPR013217">
    <property type="entry name" value="Methyltransf_12"/>
</dbReference>
<dbReference type="CDD" id="cd02440">
    <property type="entry name" value="AdoMet_MTases"/>
    <property type="match status" value="1"/>
</dbReference>
<name>A0A7C5N0A6_9GAMM</name>
<evidence type="ECO:0000313" key="2">
    <source>
        <dbReference type="EMBL" id="HHH13882.1"/>
    </source>
</evidence>
<comment type="caution">
    <text evidence="2">The sequence shown here is derived from an EMBL/GenBank/DDBJ whole genome shotgun (WGS) entry which is preliminary data.</text>
</comment>
<dbReference type="GO" id="GO:0008168">
    <property type="term" value="F:methyltransferase activity"/>
    <property type="evidence" value="ECO:0007669"/>
    <property type="project" value="UniProtKB-KW"/>
</dbReference>
<dbReference type="SUPFAM" id="SSF53335">
    <property type="entry name" value="S-adenosyl-L-methionine-dependent methyltransferases"/>
    <property type="match status" value="1"/>
</dbReference>
<reference evidence="2" key="1">
    <citation type="journal article" date="2020" name="mSystems">
        <title>Genome- and Community-Level Interaction Insights into Carbon Utilization and Element Cycling Functions of Hydrothermarchaeota in Hydrothermal Sediment.</title>
        <authorList>
            <person name="Zhou Z."/>
            <person name="Liu Y."/>
            <person name="Xu W."/>
            <person name="Pan J."/>
            <person name="Luo Z.H."/>
            <person name="Li M."/>
        </authorList>
    </citation>
    <scope>NUCLEOTIDE SEQUENCE [LARGE SCALE GENOMIC DNA]</scope>
    <source>
        <strain evidence="2">HyVt-535</strain>
    </source>
</reference>
<dbReference type="Pfam" id="PF08242">
    <property type="entry name" value="Methyltransf_12"/>
    <property type="match status" value="1"/>
</dbReference>
<keyword evidence="2" id="KW-0489">Methyltransferase</keyword>
<sequence length="206" mass="23488">MTLDCKAHWERIYRDKEESDTSWFQPRPETSLALVEATGEPPEAPFIDVGGGTSRLVDHLLERGWKNLCVLDISGTALEKSRQRLGPRADAVQWLEADLLEADLPGPWRIWHDRAVFHFLTGEEARQRYLQQLRRHLAPGGHLVIATFSPEGPEACSGLPVRRYSPGQLAEVLGNGFELEETREELHRTPAGKEQSFVYCRFRYQP</sequence>
<accession>A0A7C5N0A6</accession>
<dbReference type="PANTHER" id="PTHR12843">
    <property type="entry name" value="PROTEIN-LYSINE N-METHYLTRANSFERASE METTL10"/>
    <property type="match status" value="1"/>
</dbReference>
<dbReference type="EMBL" id="DROM01000395">
    <property type="protein sequence ID" value="HHH13882.1"/>
    <property type="molecule type" value="Genomic_DNA"/>
</dbReference>